<protein>
    <submittedName>
        <fullName evidence="1">Uncharacterized protein</fullName>
    </submittedName>
</protein>
<evidence type="ECO:0000313" key="2">
    <source>
        <dbReference type="Proteomes" id="UP000321419"/>
    </source>
</evidence>
<dbReference type="AlphaFoldDB" id="A0A510Y009"/>
<organism evidence="1 2">
    <name type="scientific">Pseudoalteromonas espejiana</name>
    <dbReference type="NCBI Taxonomy" id="28107"/>
    <lineage>
        <taxon>Bacteria</taxon>
        <taxon>Pseudomonadati</taxon>
        <taxon>Pseudomonadota</taxon>
        <taxon>Gammaproteobacteria</taxon>
        <taxon>Alteromonadales</taxon>
        <taxon>Pseudoalteromonadaceae</taxon>
        <taxon>Pseudoalteromonas</taxon>
    </lineage>
</organism>
<proteinExistence type="predicted"/>
<dbReference type="EMBL" id="BJUM01000046">
    <property type="protein sequence ID" value="GEK56652.1"/>
    <property type="molecule type" value="Genomic_DNA"/>
</dbReference>
<comment type="caution">
    <text evidence="1">The sequence shown here is derived from an EMBL/GenBank/DDBJ whole genome shotgun (WGS) entry which is preliminary data.</text>
</comment>
<dbReference type="InterPro" id="IPR043128">
    <property type="entry name" value="Rev_trsase/Diguanyl_cyclase"/>
</dbReference>
<evidence type="ECO:0000313" key="1">
    <source>
        <dbReference type="EMBL" id="GEK56652.1"/>
    </source>
</evidence>
<name>A0A510Y009_9GAMM</name>
<dbReference type="RefSeq" id="WP_245852047.1">
    <property type="nucleotide sequence ID" value="NZ_BJUM01000046.1"/>
</dbReference>
<gene>
    <name evidence="1" type="ORF">PES01_34970</name>
</gene>
<keyword evidence="2" id="KW-1185">Reference proteome</keyword>
<dbReference type="Gene3D" id="3.30.70.270">
    <property type="match status" value="1"/>
</dbReference>
<accession>A0A510Y009</accession>
<dbReference type="Proteomes" id="UP000321419">
    <property type="component" value="Unassembled WGS sequence"/>
</dbReference>
<reference evidence="1 2" key="1">
    <citation type="submission" date="2019-07" db="EMBL/GenBank/DDBJ databases">
        <title>Whole genome shotgun sequence of Pseudoalteromonas espejiana NBRC 102222.</title>
        <authorList>
            <person name="Hosoyama A."/>
            <person name="Uohara A."/>
            <person name="Ohji S."/>
            <person name="Ichikawa N."/>
        </authorList>
    </citation>
    <scope>NUCLEOTIDE SEQUENCE [LARGE SCALE GENOMIC DNA]</scope>
    <source>
        <strain evidence="1 2">NBRC 102222</strain>
    </source>
</reference>
<sequence length="90" mass="10288">MWQSALDIGNETGQDIPVNDYNVTCKNGTEITMEVSGINLGDEYIAVFNDATKRLEDQNVLRDMAFLDSLTQIANRRRFDEKLSKEFEKP</sequence>